<name>A0A1F8FCI2_9BACT</name>
<accession>A0A1F8FCI2</accession>
<keyword evidence="1" id="KW-1133">Transmembrane helix</keyword>
<protein>
    <recommendedName>
        <fullName evidence="4">Aromatic ring-opening dioxygenase LigA</fullName>
    </recommendedName>
</protein>
<gene>
    <name evidence="2" type="ORF">A3C61_03185</name>
</gene>
<keyword evidence="1" id="KW-0472">Membrane</keyword>
<dbReference type="AlphaFoldDB" id="A0A1F8FCI2"/>
<evidence type="ECO:0000256" key="1">
    <source>
        <dbReference type="SAM" id="Phobius"/>
    </source>
</evidence>
<feature type="transmembrane region" description="Helical" evidence="1">
    <location>
        <begin position="127"/>
        <end position="153"/>
    </location>
</feature>
<evidence type="ECO:0008006" key="4">
    <source>
        <dbReference type="Google" id="ProtNLM"/>
    </source>
</evidence>
<dbReference type="Proteomes" id="UP000178908">
    <property type="component" value="Unassembled WGS sequence"/>
</dbReference>
<proteinExistence type="predicted"/>
<reference evidence="2 3" key="1">
    <citation type="journal article" date="2016" name="Nat. Commun.">
        <title>Thousands of microbial genomes shed light on interconnected biogeochemical processes in an aquifer system.</title>
        <authorList>
            <person name="Anantharaman K."/>
            <person name="Brown C.T."/>
            <person name="Hug L.A."/>
            <person name="Sharon I."/>
            <person name="Castelle C.J."/>
            <person name="Probst A.J."/>
            <person name="Thomas B.C."/>
            <person name="Singh A."/>
            <person name="Wilkins M.J."/>
            <person name="Karaoz U."/>
            <person name="Brodie E.L."/>
            <person name="Williams K.H."/>
            <person name="Hubbard S.S."/>
            <person name="Banfield J.F."/>
        </authorList>
    </citation>
    <scope>NUCLEOTIDE SEQUENCE [LARGE SCALE GENOMIC DNA]</scope>
</reference>
<keyword evidence="1" id="KW-0812">Transmembrane</keyword>
<evidence type="ECO:0000313" key="3">
    <source>
        <dbReference type="Proteomes" id="UP000178908"/>
    </source>
</evidence>
<evidence type="ECO:0000313" key="2">
    <source>
        <dbReference type="EMBL" id="OGN09966.1"/>
    </source>
</evidence>
<dbReference type="EMBL" id="MGJO01000007">
    <property type="protein sequence ID" value="OGN09966.1"/>
    <property type="molecule type" value="Genomic_DNA"/>
</dbReference>
<organism evidence="2 3">
    <name type="scientific">Candidatus Yanofskybacteria bacterium RIFCSPHIGHO2_02_FULL_39_10</name>
    <dbReference type="NCBI Taxonomy" id="1802674"/>
    <lineage>
        <taxon>Bacteria</taxon>
        <taxon>Candidatus Yanofskyibacteriota</taxon>
    </lineage>
</organism>
<sequence length="157" mass="16800">MKKILIATSVLAVVAGIAMVGGGTWGIAFTYKNVAQENITTPSDALIPGVSVIGPLTLKIQADTIRKHTLNTTGGKVFAEMPRQIPQLDESGTPVVDEDGKQLMVANTPRDMWITATTLITALNLGIISYAFSGLVLFLGFVSIWIGIVFYALSKKY</sequence>
<comment type="caution">
    <text evidence="2">The sequence shown here is derived from an EMBL/GenBank/DDBJ whole genome shotgun (WGS) entry which is preliminary data.</text>
</comment>